<feature type="transmembrane region" description="Helical" evidence="1">
    <location>
        <begin position="15"/>
        <end position="39"/>
    </location>
</feature>
<comment type="caution">
    <text evidence="2">The sequence shown here is derived from an EMBL/GenBank/DDBJ whole genome shotgun (WGS) entry which is preliminary data.</text>
</comment>
<dbReference type="Proteomes" id="UP000218238">
    <property type="component" value="Unassembled WGS sequence"/>
</dbReference>
<organism evidence="2 3">
    <name type="scientific">Brunnivagina elsteri CCALA 953</name>
    <dbReference type="NCBI Taxonomy" id="987040"/>
    <lineage>
        <taxon>Bacteria</taxon>
        <taxon>Bacillati</taxon>
        <taxon>Cyanobacteriota</taxon>
        <taxon>Cyanophyceae</taxon>
        <taxon>Nostocales</taxon>
        <taxon>Calotrichaceae</taxon>
        <taxon>Brunnivagina</taxon>
    </lineage>
</organism>
<keyword evidence="3" id="KW-1185">Reference proteome</keyword>
<proteinExistence type="predicted"/>
<keyword evidence="1" id="KW-1133">Transmembrane helix</keyword>
<keyword evidence="1" id="KW-0472">Membrane</keyword>
<dbReference type="RefSeq" id="WP_095723420.1">
    <property type="nucleotide sequence ID" value="NZ_NTFS01000261.1"/>
</dbReference>
<keyword evidence="1" id="KW-0812">Transmembrane</keyword>
<evidence type="ECO:0000256" key="1">
    <source>
        <dbReference type="SAM" id="Phobius"/>
    </source>
</evidence>
<dbReference type="EMBL" id="NTFS01000261">
    <property type="protein sequence ID" value="PAX52259.1"/>
    <property type="molecule type" value="Genomic_DNA"/>
</dbReference>
<evidence type="ECO:0000313" key="2">
    <source>
        <dbReference type="EMBL" id="PAX52259.1"/>
    </source>
</evidence>
<sequence>MLPVISTLINLIQPFLTPICFIGAWSLIFLVISSLWSAASDGVTTAKQMHQIPCANCQFFTTDYRLKCTVHPSIANTEEAITCLDYSPQTNPMLY</sequence>
<name>A0A2A2TFR1_9CYAN</name>
<dbReference type="AlphaFoldDB" id="A0A2A2TFR1"/>
<protein>
    <submittedName>
        <fullName evidence="2">Uncharacterized protein</fullName>
    </submittedName>
</protein>
<accession>A0A2A2TFR1</accession>
<evidence type="ECO:0000313" key="3">
    <source>
        <dbReference type="Proteomes" id="UP000218238"/>
    </source>
</evidence>
<dbReference type="OrthoDB" id="514667at2"/>
<reference evidence="2 3" key="1">
    <citation type="submission" date="2017-08" db="EMBL/GenBank/DDBJ databases">
        <title>Draft genome sequence of filamentous cyanobacterium Calothrix elsteri CCALA 953.</title>
        <authorList>
            <person name="Gagunashvili A.N."/>
            <person name="Elster J."/>
            <person name="Andresson O.S."/>
        </authorList>
    </citation>
    <scope>NUCLEOTIDE SEQUENCE [LARGE SCALE GENOMIC DNA]</scope>
    <source>
        <strain evidence="2 3">CCALA 953</strain>
    </source>
</reference>
<gene>
    <name evidence="2" type="ORF">CK510_20270</name>
</gene>